<dbReference type="Gene3D" id="1.20.5.340">
    <property type="match status" value="1"/>
</dbReference>
<gene>
    <name evidence="2" type="ORF">DNHGIG_07900</name>
</gene>
<comment type="caution">
    <text evidence="2">The sequence shown here is derived from an EMBL/GenBank/DDBJ whole genome shotgun (WGS) entry which is preliminary data.</text>
</comment>
<evidence type="ECO:0000256" key="1">
    <source>
        <dbReference type="SAM" id="Coils"/>
    </source>
</evidence>
<accession>A0AAV4LBX1</accession>
<evidence type="ECO:0000313" key="3">
    <source>
        <dbReference type="Proteomes" id="UP001057291"/>
    </source>
</evidence>
<keyword evidence="1" id="KW-0175">Coiled coil</keyword>
<keyword evidence="3" id="KW-1185">Reference proteome</keyword>
<evidence type="ECO:0008006" key="4">
    <source>
        <dbReference type="Google" id="ProtNLM"/>
    </source>
</evidence>
<proteinExistence type="predicted"/>
<dbReference type="EMBL" id="BOQE01000001">
    <property type="protein sequence ID" value="GIM45241.1"/>
    <property type="molecule type" value="Genomic_DNA"/>
</dbReference>
<evidence type="ECO:0000313" key="2">
    <source>
        <dbReference type="EMBL" id="GIM45241.1"/>
    </source>
</evidence>
<feature type="coiled-coil region" evidence="1">
    <location>
        <begin position="13"/>
        <end position="54"/>
    </location>
</feature>
<reference evidence="2" key="1">
    <citation type="journal article" date="2023" name="Int. J. Syst. Evol. Microbiol.">
        <title>Collibacillus ludicampi gen. nov., sp. nov., a new soil bacterium of the family Alicyclobacillaceae.</title>
        <authorList>
            <person name="Jojima T."/>
            <person name="Ioku Y."/>
            <person name="Fukuta Y."/>
            <person name="Shirasaka N."/>
            <person name="Matsumura Y."/>
            <person name="Mori M."/>
        </authorList>
    </citation>
    <scope>NUCLEOTIDE SEQUENCE</scope>
    <source>
        <strain evidence="2">TP075</strain>
    </source>
</reference>
<protein>
    <recommendedName>
        <fullName evidence="4">DUF1640 domain-containing protein</fullName>
    </recommendedName>
</protein>
<sequence length="126" mass="14632">MAKGGMFKVPEEIVNMDQRVLRLEDRVESMERNFEKMDANLQALREQINQHREGQVRTQTLVEVVGKDVSELKVQIAKNTEAQQTILQALNEHKQSSTGKWERFWNKAFWGLAGALVSYLIYRTSH</sequence>
<dbReference type="AlphaFoldDB" id="A0AAV4LBX1"/>
<dbReference type="Proteomes" id="UP001057291">
    <property type="component" value="Unassembled WGS sequence"/>
</dbReference>
<organism evidence="2 3">
    <name type="scientific">Collibacillus ludicampi</name>
    <dbReference type="NCBI Taxonomy" id="2771369"/>
    <lineage>
        <taxon>Bacteria</taxon>
        <taxon>Bacillati</taxon>
        <taxon>Bacillota</taxon>
        <taxon>Bacilli</taxon>
        <taxon>Bacillales</taxon>
        <taxon>Alicyclobacillaceae</taxon>
        <taxon>Collibacillus</taxon>
    </lineage>
</organism>
<name>A0AAV4LBX1_9BACL</name>